<dbReference type="GO" id="GO:0005886">
    <property type="term" value="C:plasma membrane"/>
    <property type="evidence" value="ECO:0007669"/>
    <property type="project" value="UniProtKB-SubCell"/>
</dbReference>
<reference evidence="9" key="1">
    <citation type="submission" date="2023-07" db="EMBL/GenBank/DDBJ databases">
        <authorList>
            <person name="Haufschild T."/>
            <person name="Kallscheuer N."/>
            <person name="Hammer J."/>
            <person name="Kohn T."/>
            <person name="Kabuu M."/>
            <person name="Jogler M."/>
            <person name="Wohfarth N."/>
            <person name="Heuer A."/>
            <person name="Rohde M."/>
            <person name="van Teeseling M.C.F."/>
            <person name="Jogler C."/>
        </authorList>
    </citation>
    <scope>NUCLEOTIDE SEQUENCE</scope>
    <source>
        <strain evidence="8">Strain 138</strain>
        <strain evidence="9">Strain 318</strain>
    </source>
</reference>
<feature type="transmembrane region" description="Helical" evidence="7">
    <location>
        <begin position="189"/>
        <end position="210"/>
    </location>
</feature>
<dbReference type="InterPro" id="IPR018383">
    <property type="entry name" value="UPF0324_pro"/>
</dbReference>
<evidence type="ECO:0000256" key="6">
    <source>
        <dbReference type="ARBA" id="ARBA00023136"/>
    </source>
</evidence>
<dbReference type="EMBL" id="CP130613">
    <property type="protein sequence ID" value="WKW16514.1"/>
    <property type="molecule type" value="Genomic_DNA"/>
</dbReference>
<feature type="transmembrane region" description="Helical" evidence="7">
    <location>
        <begin position="314"/>
        <end position="333"/>
    </location>
</feature>
<accession>A0AA49JXV5</accession>
<dbReference type="KEGG" id="pspc:Strain318_002930"/>
<dbReference type="AlphaFoldDB" id="A0AA49Q957"/>
<feature type="transmembrane region" description="Helical" evidence="7">
    <location>
        <begin position="128"/>
        <end position="150"/>
    </location>
</feature>
<accession>A0AA49Q957</accession>
<evidence type="ECO:0000256" key="7">
    <source>
        <dbReference type="SAM" id="Phobius"/>
    </source>
</evidence>
<dbReference type="Pfam" id="PF03601">
    <property type="entry name" value="Cons_hypoth698"/>
    <property type="match status" value="1"/>
</dbReference>
<evidence type="ECO:0000313" key="9">
    <source>
        <dbReference type="EMBL" id="WKW16514.1"/>
    </source>
</evidence>
<keyword evidence="3" id="KW-1003">Cell membrane</keyword>
<feature type="transmembrane region" description="Helical" evidence="7">
    <location>
        <begin position="96"/>
        <end position="116"/>
    </location>
</feature>
<evidence type="ECO:0000256" key="1">
    <source>
        <dbReference type="ARBA" id="ARBA00004651"/>
    </source>
</evidence>
<gene>
    <name evidence="8" type="ORF">Strain138_002932</name>
    <name evidence="9" type="ORF">Strain318_002930</name>
</gene>
<feature type="transmembrane region" description="Helical" evidence="7">
    <location>
        <begin position="259"/>
        <end position="280"/>
    </location>
</feature>
<dbReference type="RefSeq" id="WP_367886446.1">
    <property type="nucleotide sequence ID" value="NZ_CP130612.1"/>
</dbReference>
<organism evidence="9 10">
    <name type="scientific">Pseudogemmatithrix spongiicola</name>
    <dbReference type="NCBI Taxonomy" id="3062599"/>
    <lineage>
        <taxon>Bacteria</taxon>
        <taxon>Pseudomonadati</taxon>
        <taxon>Gemmatimonadota</taxon>
        <taxon>Gemmatimonadia</taxon>
        <taxon>Gemmatimonadales</taxon>
        <taxon>Gemmatimonadaceae</taxon>
        <taxon>Pseudogemmatithrix</taxon>
    </lineage>
</organism>
<comment type="subcellular location">
    <subcellularLocation>
        <location evidence="1">Cell membrane</location>
        <topology evidence="1">Multi-pass membrane protein</topology>
    </subcellularLocation>
</comment>
<evidence type="ECO:0000256" key="4">
    <source>
        <dbReference type="ARBA" id="ARBA00022692"/>
    </source>
</evidence>
<dbReference type="PANTHER" id="PTHR30106">
    <property type="entry name" value="INNER MEMBRANE PROTEIN YEIH-RELATED"/>
    <property type="match status" value="1"/>
</dbReference>
<keyword evidence="4 7" id="KW-0812">Transmembrane</keyword>
<protein>
    <submittedName>
        <fullName evidence="9">Sulfate exporter family transporter</fullName>
    </submittedName>
</protein>
<comment type="similarity">
    <text evidence="2">Belongs to the UPF0324 family.</text>
</comment>
<evidence type="ECO:0000256" key="5">
    <source>
        <dbReference type="ARBA" id="ARBA00022989"/>
    </source>
</evidence>
<proteinExistence type="inferred from homology"/>
<evidence type="ECO:0000256" key="2">
    <source>
        <dbReference type="ARBA" id="ARBA00007977"/>
    </source>
</evidence>
<evidence type="ECO:0000313" key="10">
    <source>
        <dbReference type="Proteomes" id="UP001229955"/>
    </source>
</evidence>
<keyword evidence="10" id="KW-1185">Reference proteome</keyword>
<dbReference type="Proteomes" id="UP001229955">
    <property type="component" value="Chromosome"/>
</dbReference>
<sequence length="336" mass="34221">MTFAARWTARAPGLALVILVAVAAHALGAWEVRSLGRMLVDPLVLAILLGMLVRAVLGARDRLEDGIGFAAKDVLEVAVVLLGASVNLAMLRSAGVPLALGLLGFVALALVGGIVIGRAFGLTPSLSVLIAAGNAICGNSAIAAVAPSIGARREDTASAVAFTALLGMVAVLALPLLMQPLGLSHEQFGVLAGSTVYAVPQVLAAAYPVSDAAGEMATLVKLTRVLLLGPMVLIIAAWWRRTHADASGLKMPRVGLPWFIVGFALLALLRATGVLSVANAELAADGAHRLTLAAMAGLGLSVDLHDVRRVGLRAALTASAGLLLLVLLGLGLARLV</sequence>
<feature type="transmembrane region" description="Helical" evidence="7">
    <location>
        <begin position="156"/>
        <end position="177"/>
    </location>
</feature>
<dbReference type="EMBL" id="CP130612">
    <property type="protein sequence ID" value="WKW13608.1"/>
    <property type="molecule type" value="Genomic_DNA"/>
</dbReference>
<evidence type="ECO:0000313" key="8">
    <source>
        <dbReference type="EMBL" id="WKW13608.1"/>
    </source>
</evidence>
<keyword evidence="5 7" id="KW-1133">Transmembrane helix</keyword>
<feature type="transmembrane region" description="Helical" evidence="7">
    <location>
        <begin position="222"/>
        <end position="239"/>
    </location>
</feature>
<keyword evidence="6 7" id="KW-0472">Membrane</keyword>
<dbReference type="PANTHER" id="PTHR30106:SF2">
    <property type="entry name" value="UPF0324 INNER MEMBRANE PROTEIN YEIH"/>
    <property type="match status" value="1"/>
</dbReference>
<evidence type="ECO:0000256" key="3">
    <source>
        <dbReference type="ARBA" id="ARBA00022475"/>
    </source>
</evidence>
<feature type="transmembrane region" description="Helical" evidence="7">
    <location>
        <begin position="38"/>
        <end position="57"/>
    </location>
</feature>
<name>A0AA49Q957_9BACT</name>